<sequence>MSNRDYKSSARASRSAAPGPKKGGSLLTGLLIGLIVGVGAVVGTMMYLNRAPTPFSNMEKQMERQQAASEAAPDVTVLAPGAGLQEATPPASAPSDNLPPLSVPAPSLPPASLPETPKAAVSQDGERFDFYKILPGKIDALPGKQDEAQGTVAQPKRYNLQAGAFANEGEADNMKAKLALMGVEASIHTADTEKGILHRVRIGPFASQADAERVRSQLKAGGVDTNLLKP</sequence>
<feature type="region of interest" description="Disordered" evidence="1">
    <location>
        <begin position="1"/>
        <end position="23"/>
    </location>
</feature>
<dbReference type="GO" id="GO:0032506">
    <property type="term" value="P:cytokinetic process"/>
    <property type="evidence" value="ECO:0007669"/>
    <property type="project" value="TreeGrafter"/>
</dbReference>
<keyword evidence="5" id="KW-1185">Reference proteome</keyword>
<dbReference type="PANTHER" id="PTHR38687:SF1">
    <property type="entry name" value="CELL DIVISION PROTEIN DEDD"/>
    <property type="match status" value="1"/>
</dbReference>
<evidence type="ECO:0000256" key="2">
    <source>
        <dbReference type="SAM" id="Phobius"/>
    </source>
</evidence>
<organism evidence="4 5">
    <name type="scientific">Craterilacuibacter sinensis</name>
    <dbReference type="NCBI Taxonomy" id="2686017"/>
    <lineage>
        <taxon>Bacteria</taxon>
        <taxon>Pseudomonadati</taxon>
        <taxon>Pseudomonadota</taxon>
        <taxon>Betaproteobacteria</taxon>
        <taxon>Neisseriales</taxon>
        <taxon>Neisseriaceae</taxon>
        <taxon>Craterilacuibacter</taxon>
    </lineage>
</organism>
<dbReference type="RefSeq" id="WP_160797335.1">
    <property type="nucleotide sequence ID" value="NZ_WSSB01000010.1"/>
</dbReference>
<dbReference type="GO" id="GO:0042834">
    <property type="term" value="F:peptidoglycan binding"/>
    <property type="evidence" value="ECO:0007669"/>
    <property type="project" value="InterPro"/>
</dbReference>
<protein>
    <submittedName>
        <fullName evidence="4">SPOR domain-containing protein</fullName>
    </submittedName>
</protein>
<evidence type="ECO:0000313" key="4">
    <source>
        <dbReference type="EMBL" id="MXR37621.1"/>
    </source>
</evidence>
<feature type="region of interest" description="Disordered" evidence="1">
    <location>
        <begin position="84"/>
        <end position="121"/>
    </location>
</feature>
<dbReference type="InterPro" id="IPR036680">
    <property type="entry name" value="SPOR-like_sf"/>
</dbReference>
<accession>A0A845BST9</accession>
<dbReference type="GO" id="GO:0032153">
    <property type="term" value="C:cell division site"/>
    <property type="evidence" value="ECO:0007669"/>
    <property type="project" value="TreeGrafter"/>
</dbReference>
<dbReference type="EMBL" id="WSSB01000010">
    <property type="protein sequence ID" value="MXR37621.1"/>
    <property type="molecule type" value="Genomic_DNA"/>
</dbReference>
<feature type="compositionally biased region" description="Low complexity" evidence="1">
    <location>
        <begin position="9"/>
        <end position="23"/>
    </location>
</feature>
<comment type="caution">
    <text evidence="4">The sequence shown here is derived from an EMBL/GenBank/DDBJ whole genome shotgun (WGS) entry which is preliminary data.</text>
</comment>
<name>A0A845BST9_9NEIS</name>
<dbReference type="Pfam" id="PF05036">
    <property type="entry name" value="SPOR"/>
    <property type="match status" value="1"/>
</dbReference>
<evidence type="ECO:0000259" key="3">
    <source>
        <dbReference type="PROSITE" id="PS51724"/>
    </source>
</evidence>
<feature type="compositionally biased region" description="Pro residues" evidence="1">
    <location>
        <begin position="101"/>
        <end position="112"/>
    </location>
</feature>
<dbReference type="GO" id="GO:0030428">
    <property type="term" value="C:cell septum"/>
    <property type="evidence" value="ECO:0007669"/>
    <property type="project" value="TreeGrafter"/>
</dbReference>
<keyword evidence="2" id="KW-0472">Membrane</keyword>
<dbReference type="Gene3D" id="3.30.70.1070">
    <property type="entry name" value="Sporulation related repeat"/>
    <property type="match status" value="1"/>
</dbReference>
<dbReference type="Proteomes" id="UP000467214">
    <property type="component" value="Unassembled WGS sequence"/>
</dbReference>
<evidence type="ECO:0000313" key="5">
    <source>
        <dbReference type="Proteomes" id="UP000467214"/>
    </source>
</evidence>
<feature type="transmembrane region" description="Helical" evidence="2">
    <location>
        <begin position="26"/>
        <end position="48"/>
    </location>
</feature>
<dbReference type="InterPro" id="IPR007730">
    <property type="entry name" value="SPOR-like_dom"/>
</dbReference>
<keyword evidence="2" id="KW-0812">Transmembrane</keyword>
<dbReference type="PANTHER" id="PTHR38687">
    <property type="entry name" value="CELL DIVISION PROTEIN DEDD-RELATED"/>
    <property type="match status" value="1"/>
</dbReference>
<dbReference type="AlphaFoldDB" id="A0A845BST9"/>
<gene>
    <name evidence="4" type="ORF">GQF02_11625</name>
</gene>
<dbReference type="PROSITE" id="PS51724">
    <property type="entry name" value="SPOR"/>
    <property type="match status" value="1"/>
</dbReference>
<proteinExistence type="predicted"/>
<reference evidence="4 5" key="1">
    <citation type="submission" date="2019-12" db="EMBL/GenBank/DDBJ databases">
        <title>Neisseriaceae gen. nov. sp. Genome sequencing and assembly.</title>
        <authorList>
            <person name="Liu Z."/>
            <person name="Li A."/>
        </authorList>
    </citation>
    <scope>NUCLEOTIDE SEQUENCE [LARGE SCALE GENOMIC DNA]</scope>
    <source>
        <strain evidence="4 5">B2N2-7</strain>
    </source>
</reference>
<feature type="domain" description="SPOR" evidence="3">
    <location>
        <begin position="152"/>
        <end position="230"/>
    </location>
</feature>
<dbReference type="SUPFAM" id="SSF110997">
    <property type="entry name" value="Sporulation related repeat"/>
    <property type="match status" value="1"/>
</dbReference>
<dbReference type="InterPro" id="IPR052521">
    <property type="entry name" value="Cell_div_SPOR-domain"/>
</dbReference>
<evidence type="ECO:0000256" key="1">
    <source>
        <dbReference type="SAM" id="MobiDB-lite"/>
    </source>
</evidence>
<keyword evidence="2" id="KW-1133">Transmembrane helix</keyword>